<name>A0A1W1VVW5_9DEIO</name>
<reference evidence="2 3" key="1">
    <citation type="submission" date="2017-04" db="EMBL/GenBank/DDBJ databases">
        <authorList>
            <person name="Afonso C.L."/>
            <person name="Miller P.J."/>
            <person name="Scott M.A."/>
            <person name="Spackman E."/>
            <person name="Goraichik I."/>
            <person name="Dimitrov K.M."/>
            <person name="Suarez D.L."/>
            <person name="Swayne D.E."/>
        </authorList>
    </citation>
    <scope>NUCLEOTIDE SEQUENCE [LARGE SCALE GENOMIC DNA]</scope>
    <source>
        <strain evidence="2 3">KR-140</strain>
    </source>
</reference>
<dbReference type="EMBL" id="FWWU01000010">
    <property type="protein sequence ID" value="SMB97251.1"/>
    <property type="molecule type" value="Genomic_DNA"/>
</dbReference>
<keyword evidence="1" id="KW-1133">Transmembrane helix</keyword>
<protein>
    <submittedName>
        <fullName evidence="2">Uncharacterized protein</fullName>
    </submittedName>
</protein>
<organism evidence="2 3">
    <name type="scientific">Deinococcus hopiensis KR-140</name>
    <dbReference type="NCBI Taxonomy" id="695939"/>
    <lineage>
        <taxon>Bacteria</taxon>
        <taxon>Thermotogati</taxon>
        <taxon>Deinococcota</taxon>
        <taxon>Deinococci</taxon>
        <taxon>Deinococcales</taxon>
        <taxon>Deinococcaceae</taxon>
        <taxon>Deinococcus</taxon>
    </lineage>
</organism>
<accession>A0A1W1VVW5</accession>
<proteinExistence type="predicted"/>
<dbReference type="AlphaFoldDB" id="A0A1W1VVW5"/>
<feature type="transmembrane region" description="Helical" evidence="1">
    <location>
        <begin position="56"/>
        <end position="72"/>
    </location>
</feature>
<keyword evidence="1" id="KW-0812">Transmembrane</keyword>
<gene>
    <name evidence="2" type="ORF">SAMN00790413_06449</name>
</gene>
<keyword evidence="1" id="KW-0472">Membrane</keyword>
<evidence type="ECO:0000313" key="3">
    <source>
        <dbReference type="Proteomes" id="UP000192582"/>
    </source>
</evidence>
<dbReference type="RefSeq" id="WP_084051249.1">
    <property type="nucleotide sequence ID" value="NZ_FWWU01000010.1"/>
</dbReference>
<sequence length="81" mass="9100">MDMLEGFGQEEREQRERYLARCVRVSLRHRKFQIMGAGVIGVLGAFLAGWGLALALVPGALLIFVSMLFVAIRSRQRHALD</sequence>
<evidence type="ECO:0000313" key="2">
    <source>
        <dbReference type="EMBL" id="SMB97251.1"/>
    </source>
</evidence>
<dbReference type="Proteomes" id="UP000192582">
    <property type="component" value="Unassembled WGS sequence"/>
</dbReference>
<evidence type="ECO:0000256" key="1">
    <source>
        <dbReference type="SAM" id="Phobius"/>
    </source>
</evidence>
<keyword evidence="3" id="KW-1185">Reference proteome</keyword>